<evidence type="ECO:0000313" key="3">
    <source>
        <dbReference type="Proteomes" id="UP001150538"/>
    </source>
</evidence>
<dbReference type="AlphaFoldDB" id="A0A9W8DVW3"/>
<dbReference type="Proteomes" id="UP001150538">
    <property type="component" value="Unassembled WGS sequence"/>
</dbReference>
<protein>
    <recommendedName>
        <fullName evidence="1">Methyltransferase domain-containing protein</fullName>
    </recommendedName>
</protein>
<dbReference type="InterPro" id="IPR025714">
    <property type="entry name" value="Methyltranfer_dom"/>
</dbReference>
<evidence type="ECO:0000313" key="2">
    <source>
        <dbReference type="EMBL" id="KAJ1920036.1"/>
    </source>
</evidence>
<feature type="domain" description="Methyltransferase" evidence="1">
    <location>
        <begin position="141"/>
        <end position="235"/>
    </location>
</feature>
<sequence>MPRGSSASSIKDLYLRLLDHFKDKGQAQREFRWLYEHSLSKFKHSDITSKLKETGRKGINSGGLTQDKLMLSRMWRNASSLSEDGNLFEINKIGTLSLTWLRQAVSDRIEEHKPLQPETEEWVAKLSSHISSLLQKHDVSRKIRILDLCVGTGCISLSLASRLPAGVAEIVGVDISPEAVLLADENLSANESLLNNNSVSFYNADINCEDFSDFICKKLTTNGNDPTGYDIVVANPPYVTFEEYCSLEPDVKDWEDPMALVPNYHTNKTSNNNGLDIIKRILSLAGPVSSLNHASIVNNTRVLAPAMPTVVIEIGGSHQVPPIKDMIKTNGFSHTDIWKDFSGNDRVVLGFMAKQSN</sequence>
<dbReference type="GO" id="GO:0005739">
    <property type="term" value="C:mitochondrion"/>
    <property type="evidence" value="ECO:0007669"/>
    <property type="project" value="TreeGrafter"/>
</dbReference>
<gene>
    <name evidence="2" type="ORF">H4219_001565</name>
</gene>
<dbReference type="PROSITE" id="PS00092">
    <property type="entry name" value="N6_MTASE"/>
    <property type="match status" value="1"/>
</dbReference>
<proteinExistence type="predicted"/>
<dbReference type="Gene3D" id="3.40.50.150">
    <property type="entry name" value="Vaccinia Virus protein VP39"/>
    <property type="match status" value="1"/>
</dbReference>
<dbReference type="GO" id="GO:0008168">
    <property type="term" value="F:methyltransferase activity"/>
    <property type="evidence" value="ECO:0007669"/>
    <property type="project" value="InterPro"/>
</dbReference>
<dbReference type="EMBL" id="JANBPU010000018">
    <property type="protein sequence ID" value="KAJ1920036.1"/>
    <property type="molecule type" value="Genomic_DNA"/>
</dbReference>
<dbReference type="CDD" id="cd02440">
    <property type="entry name" value="AdoMet_MTases"/>
    <property type="match status" value="1"/>
</dbReference>
<comment type="caution">
    <text evidence="2">The sequence shown here is derived from an EMBL/GenBank/DDBJ whole genome shotgun (WGS) entry which is preliminary data.</text>
</comment>
<dbReference type="Pfam" id="PF13847">
    <property type="entry name" value="Methyltransf_31"/>
    <property type="match status" value="1"/>
</dbReference>
<dbReference type="InterPro" id="IPR050320">
    <property type="entry name" value="N5-glutamine_MTase"/>
</dbReference>
<dbReference type="PANTHER" id="PTHR18895:SF74">
    <property type="entry name" value="MTRF1L RELEASE FACTOR GLUTAMINE METHYLTRANSFERASE"/>
    <property type="match status" value="1"/>
</dbReference>
<organism evidence="2 3">
    <name type="scientific">Mycoemilia scoparia</name>
    <dbReference type="NCBI Taxonomy" id="417184"/>
    <lineage>
        <taxon>Eukaryota</taxon>
        <taxon>Fungi</taxon>
        <taxon>Fungi incertae sedis</taxon>
        <taxon>Zoopagomycota</taxon>
        <taxon>Kickxellomycotina</taxon>
        <taxon>Kickxellomycetes</taxon>
        <taxon>Kickxellales</taxon>
        <taxon>Kickxellaceae</taxon>
        <taxon>Mycoemilia</taxon>
    </lineage>
</organism>
<dbReference type="GO" id="GO:0003676">
    <property type="term" value="F:nucleic acid binding"/>
    <property type="evidence" value="ECO:0007669"/>
    <property type="project" value="InterPro"/>
</dbReference>
<dbReference type="InterPro" id="IPR002052">
    <property type="entry name" value="DNA_methylase_N6_adenine_CS"/>
</dbReference>
<name>A0A9W8DVW3_9FUNG</name>
<keyword evidence="3" id="KW-1185">Reference proteome</keyword>
<reference evidence="2" key="1">
    <citation type="submission" date="2022-07" db="EMBL/GenBank/DDBJ databases">
        <title>Phylogenomic reconstructions and comparative analyses of Kickxellomycotina fungi.</title>
        <authorList>
            <person name="Reynolds N.K."/>
            <person name="Stajich J.E."/>
            <person name="Barry K."/>
            <person name="Grigoriev I.V."/>
            <person name="Crous P."/>
            <person name="Smith M.E."/>
        </authorList>
    </citation>
    <scope>NUCLEOTIDE SEQUENCE</scope>
    <source>
        <strain evidence="2">NBRC 100468</strain>
    </source>
</reference>
<dbReference type="GO" id="GO:0032259">
    <property type="term" value="P:methylation"/>
    <property type="evidence" value="ECO:0007669"/>
    <property type="project" value="InterPro"/>
</dbReference>
<dbReference type="SUPFAM" id="SSF53335">
    <property type="entry name" value="S-adenosyl-L-methionine-dependent methyltransferases"/>
    <property type="match status" value="1"/>
</dbReference>
<evidence type="ECO:0000259" key="1">
    <source>
        <dbReference type="Pfam" id="PF13847"/>
    </source>
</evidence>
<dbReference type="OrthoDB" id="269872at2759"/>
<dbReference type="InterPro" id="IPR029063">
    <property type="entry name" value="SAM-dependent_MTases_sf"/>
</dbReference>
<accession>A0A9W8DVW3</accession>
<dbReference type="PANTHER" id="PTHR18895">
    <property type="entry name" value="HEMK METHYLTRANSFERASE"/>
    <property type="match status" value="1"/>
</dbReference>